<protein>
    <submittedName>
        <fullName evidence="1">Uncharacterized protein</fullName>
    </submittedName>
</protein>
<organism evidence="1">
    <name type="scientific">viral metagenome</name>
    <dbReference type="NCBI Taxonomy" id="1070528"/>
    <lineage>
        <taxon>unclassified sequences</taxon>
        <taxon>metagenomes</taxon>
        <taxon>organismal metagenomes</taxon>
    </lineage>
</organism>
<evidence type="ECO:0000313" key="1">
    <source>
        <dbReference type="EMBL" id="QHU11883.1"/>
    </source>
</evidence>
<dbReference type="AlphaFoldDB" id="A0A6C0K2U3"/>
<dbReference type="EMBL" id="MN740791">
    <property type="protein sequence ID" value="QHU11883.1"/>
    <property type="molecule type" value="Genomic_DNA"/>
</dbReference>
<accession>A0A6C0K2U3</accession>
<name>A0A6C0K2U3_9ZZZZ</name>
<proteinExistence type="predicted"/>
<reference evidence="1" key="1">
    <citation type="journal article" date="2020" name="Nature">
        <title>Giant virus diversity and host interactions through global metagenomics.</title>
        <authorList>
            <person name="Schulz F."/>
            <person name="Roux S."/>
            <person name="Paez-Espino D."/>
            <person name="Jungbluth S."/>
            <person name="Walsh D.A."/>
            <person name="Denef V.J."/>
            <person name="McMahon K.D."/>
            <person name="Konstantinidis K.T."/>
            <person name="Eloe-Fadrosh E.A."/>
            <person name="Kyrpides N.C."/>
            <person name="Woyke T."/>
        </authorList>
    </citation>
    <scope>NUCLEOTIDE SEQUENCE</scope>
    <source>
        <strain evidence="1">GVMAG-S-1101169-75</strain>
    </source>
</reference>
<sequence>MGNNCSPSYQKFPKEMLEEEYYAFLEACCYESPEAYTNYHEFCILFSLFLQRQGNHQLELVSYFHRARGIAVPRYSDWDALASQFIDRWCRYGKIQRYGHYFDYPIVLGYRVLRLPVQRKWIEV</sequence>